<dbReference type="CDD" id="cd03506">
    <property type="entry name" value="Delta6-FADS-like"/>
    <property type="match status" value="1"/>
</dbReference>
<dbReference type="PANTHER" id="PTHR19353:SF19">
    <property type="entry name" value="DELTA(5) FATTY ACID DESATURASE C-RELATED"/>
    <property type="match status" value="1"/>
</dbReference>
<feature type="transmembrane region" description="Helical" evidence="1">
    <location>
        <begin position="195"/>
        <end position="213"/>
    </location>
</feature>
<keyword evidence="1" id="KW-0812">Transmembrane</keyword>
<dbReference type="GO" id="GO:0008610">
    <property type="term" value="P:lipid biosynthetic process"/>
    <property type="evidence" value="ECO:0007669"/>
    <property type="project" value="UniProtKB-ARBA"/>
</dbReference>
<dbReference type="InterPro" id="IPR005804">
    <property type="entry name" value="FA_desaturase_dom"/>
</dbReference>
<feature type="domain" description="Fatty acid desaturase" evidence="2">
    <location>
        <begin position="63"/>
        <end position="316"/>
    </location>
</feature>
<evidence type="ECO:0000313" key="3">
    <source>
        <dbReference type="EMBL" id="GLY83440.1"/>
    </source>
</evidence>
<comment type="caution">
    <text evidence="3">The sequence shown here is derived from an EMBL/GenBank/DDBJ whole genome shotgun (WGS) entry which is preliminary data.</text>
</comment>
<dbReference type="GO" id="GO:0016020">
    <property type="term" value="C:membrane"/>
    <property type="evidence" value="ECO:0007669"/>
    <property type="project" value="TreeGrafter"/>
</dbReference>
<keyword evidence="4" id="KW-1185">Reference proteome</keyword>
<proteinExistence type="predicted"/>
<feature type="transmembrane region" description="Helical" evidence="1">
    <location>
        <begin position="97"/>
        <end position="118"/>
    </location>
</feature>
<dbReference type="Proteomes" id="UP001165074">
    <property type="component" value="Unassembled WGS sequence"/>
</dbReference>
<dbReference type="AlphaFoldDB" id="A0A9W6S103"/>
<evidence type="ECO:0000259" key="2">
    <source>
        <dbReference type="Pfam" id="PF00487"/>
    </source>
</evidence>
<dbReference type="PANTHER" id="PTHR19353">
    <property type="entry name" value="FATTY ACID DESATURASE 2"/>
    <property type="match status" value="1"/>
</dbReference>
<dbReference type="Pfam" id="PF00487">
    <property type="entry name" value="FA_desaturase"/>
    <property type="match status" value="1"/>
</dbReference>
<feature type="transmembrane region" description="Helical" evidence="1">
    <location>
        <begin position="63"/>
        <end position="85"/>
    </location>
</feature>
<dbReference type="InterPro" id="IPR012171">
    <property type="entry name" value="Fatty_acid_desaturase"/>
</dbReference>
<dbReference type="EMBL" id="BSTK01000002">
    <property type="protein sequence ID" value="GLY83440.1"/>
    <property type="molecule type" value="Genomic_DNA"/>
</dbReference>
<keyword evidence="1" id="KW-0472">Membrane</keyword>
<feature type="transmembrane region" description="Helical" evidence="1">
    <location>
        <begin position="37"/>
        <end position="57"/>
    </location>
</feature>
<protein>
    <submittedName>
        <fullName evidence="3">Delta fatty acid desaturase</fullName>
    </submittedName>
</protein>
<dbReference type="PIRSF" id="PIRSF015921">
    <property type="entry name" value="FA_sphinglp_des"/>
    <property type="match status" value="1"/>
</dbReference>
<feature type="transmembrane region" description="Helical" evidence="1">
    <location>
        <begin position="155"/>
        <end position="174"/>
    </location>
</feature>
<accession>A0A9W6S103</accession>
<evidence type="ECO:0000313" key="4">
    <source>
        <dbReference type="Proteomes" id="UP001165074"/>
    </source>
</evidence>
<organism evidence="3 4">
    <name type="scientific">Actinoallomurus iriomotensis</name>
    <dbReference type="NCBI Taxonomy" id="478107"/>
    <lineage>
        <taxon>Bacteria</taxon>
        <taxon>Bacillati</taxon>
        <taxon>Actinomycetota</taxon>
        <taxon>Actinomycetes</taxon>
        <taxon>Streptosporangiales</taxon>
        <taxon>Thermomonosporaceae</taxon>
        <taxon>Actinoallomurus</taxon>
    </lineage>
</organism>
<evidence type="ECO:0000256" key="1">
    <source>
        <dbReference type="SAM" id="Phobius"/>
    </source>
</evidence>
<name>A0A9W6S103_9ACTN</name>
<sequence length="336" mass="37552">MTQTITAGASDTTARGSDYARLSRLVRERGLLRRRPGYYTMKMIVDAVLFAGGWTAFALVGDSWWQLAVAAYLGLIWTHIAFLGHDIGHHQVFAKRRATTVGGVVCGNLAIGVSRGWWVDKHNRHHSHPNHVGQDPDIGDGVIVWTPEQAARRSGFARAFASLQGWLFFPLLLLEGLNLHVSSVRAMSRRRWPEAVALATHGIVYVGALFWVLPPSKAIAFLFLHKAVWGLYMGATFAPNHKGMPIFGEDDKIDFLRRQVLTSRNVRGGRLIAFLLGGLNYQVEHHLFPSMPRPALRRAQPIVRDYCLEHGIKYTEAGLIESYRIALQHLDEVGAH</sequence>
<dbReference type="RefSeq" id="WP_285567757.1">
    <property type="nucleotide sequence ID" value="NZ_BSTK01000002.1"/>
</dbReference>
<keyword evidence="1" id="KW-1133">Transmembrane helix</keyword>
<reference evidence="3" key="1">
    <citation type="submission" date="2023-03" db="EMBL/GenBank/DDBJ databases">
        <title>Actinoallomurus iriomotensis NBRC 103684.</title>
        <authorList>
            <person name="Ichikawa N."/>
            <person name="Sato H."/>
            <person name="Tonouchi N."/>
        </authorList>
    </citation>
    <scope>NUCLEOTIDE SEQUENCE</scope>
    <source>
        <strain evidence="3">NBRC 103684</strain>
    </source>
</reference>
<dbReference type="GO" id="GO:0016717">
    <property type="term" value="F:oxidoreductase activity, acting on paired donors, with oxidation of a pair of donors resulting in the reduction of molecular oxygen to two molecules of water"/>
    <property type="evidence" value="ECO:0007669"/>
    <property type="project" value="TreeGrafter"/>
</dbReference>
<gene>
    <name evidence="3" type="ORF">Airi02_013700</name>
</gene>